<protein>
    <recommendedName>
        <fullName evidence="2">DUF4378 domain-containing protein</fullName>
    </recommendedName>
</protein>
<keyword evidence="4" id="KW-1185">Reference proteome</keyword>
<reference evidence="3 4" key="1">
    <citation type="journal article" date="2022" name="Nat. Plants">
        <title>Genomes of leafy and leafless Platanthera orchids illuminate the evolution of mycoheterotrophy.</title>
        <authorList>
            <person name="Li M.H."/>
            <person name="Liu K.W."/>
            <person name="Li Z."/>
            <person name="Lu H.C."/>
            <person name="Ye Q.L."/>
            <person name="Zhang D."/>
            <person name="Wang J.Y."/>
            <person name="Li Y.F."/>
            <person name="Zhong Z.M."/>
            <person name="Liu X."/>
            <person name="Yu X."/>
            <person name="Liu D.K."/>
            <person name="Tu X.D."/>
            <person name="Liu B."/>
            <person name="Hao Y."/>
            <person name="Liao X.Y."/>
            <person name="Jiang Y.T."/>
            <person name="Sun W.H."/>
            <person name="Chen J."/>
            <person name="Chen Y.Q."/>
            <person name="Ai Y."/>
            <person name="Zhai J.W."/>
            <person name="Wu S.S."/>
            <person name="Zhou Z."/>
            <person name="Hsiao Y.Y."/>
            <person name="Wu W.L."/>
            <person name="Chen Y.Y."/>
            <person name="Lin Y.F."/>
            <person name="Hsu J.L."/>
            <person name="Li C.Y."/>
            <person name="Wang Z.W."/>
            <person name="Zhao X."/>
            <person name="Zhong W.Y."/>
            <person name="Ma X.K."/>
            <person name="Ma L."/>
            <person name="Huang J."/>
            <person name="Chen G.Z."/>
            <person name="Huang M.Z."/>
            <person name="Huang L."/>
            <person name="Peng D.H."/>
            <person name="Luo Y.B."/>
            <person name="Zou S.Q."/>
            <person name="Chen S.P."/>
            <person name="Lan S."/>
            <person name="Tsai W.C."/>
            <person name="Van de Peer Y."/>
            <person name="Liu Z.J."/>
        </authorList>
    </citation>
    <scope>NUCLEOTIDE SEQUENCE [LARGE SCALE GENOMIC DNA]</scope>
    <source>
        <strain evidence="3">Lor288</strain>
    </source>
</reference>
<accession>A0ABR2LDM8</accession>
<dbReference type="PANTHER" id="PTHR31680:SF12">
    <property type="entry name" value="OS11G0587300 PROTEIN"/>
    <property type="match status" value="1"/>
</dbReference>
<gene>
    <name evidence="3" type="ORF">KSP40_PGU022641</name>
</gene>
<dbReference type="Proteomes" id="UP001412067">
    <property type="component" value="Unassembled WGS sequence"/>
</dbReference>
<organism evidence="3 4">
    <name type="scientific">Platanthera guangdongensis</name>
    <dbReference type="NCBI Taxonomy" id="2320717"/>
    <lineage>
        <taxon>Eukaryota</taxon>
        <taxon>Viridiplantae</taxon>
        <taxon>Streptophyta</taxon>
        <taxon>Embryophyta</taxon>
        <taxon>Tracheophyta</taxon>
        <taxon>Spermatophyta</taxon>
        <taxon>Magnoliopsida</taxon>
        <taxon>Liliopsida</taxon>
        <taxon>Asparagales</taxon>
        <taxon>Orchidaceae</taxon>
        <taxon>Orchidoideae</taxon>
        <taxon>Orchideae</taxon>
        <taxon>Orchidinae</taxon>
        <taxon>Platanthera</taxon>
    </lineage>
</organism>
<feature type="region of interest" description="Disordered" evidence="1">
    <location>
        <begin position="1"/>
        <end position="52"/>
    </location>
</feature>
<dbReference type="InterPro" id="IPR025486">
    <property type="entry name" value="DUF4378"/>
</dbReference>
<sequence>MRQASAQHRRDNFGGGADQLADWDEDNWNNHPSSAPVSNSSSGAQATETADDKGEDYAYVADVVRDSDLNYDAFAVIENRHHSAVSSPLHRRLLFDTVIELVDRKRQLAPWDAFCRSIPAGGGTYLIKEVWEELLRIQEHDGAGDAMEVTRAVIRKDLAAPANGEQGWGCRVRRCPPQCCTLNGSCSRIWWPILSGSWRM</sequence>
<dbReference type="PANTHER" id="PTHR31680">
    <property type="entry name" value="LONGIFOLIA PROTEIN"/>
    <property type="match status" value="1"/>
</dbReference>
<comment type="caution">
    <text evidence="3">The sequence shown here is derived from an EMBL/GenBank/DDBJ whole genome shotgun (WGS) entry which is preliminary data.</text>
</comment>
<dbReference type="EMBL" id="JBBWWR010000021">
    <property type="protein sequence ID" value="KAK8938124.1"/>
    <property type="molecule type" value="Genomic_DNA"/>
</dbReference>
<name>A0ABR2LDM8_9ASPA</name>
<evidence type="ECO:0000313" key="4">
    <source>
        <dbReference type="Proteomes" id="UP001412067"/>
    </source>
</evidence>
<feature type="compositionally biased region" description="Low complexity" evidence="1">
    <location>
        <begin position="29"/>
        <end position="42"/>
    </location>
</feature>
<evidence type="ECO:0000313" key="3">
    <source>
        <dbReference type="EMBL" id="KAK8938124.1"/>
    </source>
</evidence>
<evidence type="ECO:0000256" key="1">
    <source>
        <dbReference type="SAM" id="MobiDB-lite"/>
    </source>
</evidence>
<evidence type="ECO:0000259" key="2">
    <source>
        <dbReference type="Pfam" id="PF14309"/>
    </source>
</evidence>
<proteinExistence type="predicted"/>
<feature type="domain" description="DUF4378" evidence="2">
    <location>
        <begin position="66"/>
        <end position="168"/>
    </location>
</feature>
<dbReference type="InterPro" id="IPR033334">
    <property type="entry name" value="LNG1/2"/>
</dbReference>
<dbReference type="Pfam" id="PF14309">
    <property type="entry name" value="DUF4378"/>
    <property type="match status" value="1"/>
</dbReference>